<feature type="transmembrane region" description="Helical" evidence="1">
    <location>
        <begin position="269"/>
        <end position="290"/>
    </location>
</feature>
<feature type="transmembrane region" description="Helical" evidence="1">
    <location>
        <begin position="158"/>
        <end position="179"/>
    </location>
</feature>
<evidence type="ECO:0000313" key="3">
    <source>
        <dbReference type="Proteomes" id="UP000230069"/>
    </source>
</evidence>
<dbReference type="FunCoup" id="A0A2G5F1N7">
    <property type="interactions" value="1"/>
</dbReference>
<evidence type="ECO:0000256" key="1">
    <source>
        <dbReference type="SAM" id="Phobius"/>
    </source>
</evidence>
<feature type="transmembrane region" description="Helical" evidence="1">
    <location>
        <begin position="231"/>
        <end position="257"/>
    </location>
</feature>
<accession>A0A2G5F1N7</accession>
<evidence type="ECO:0000313" key="2">
    <source>
        <dbReference type="EMBL" id="PIA61876.1"/>
    </source>
</evidence>
<feature type="transmembrane region" description="Helical" evidence="1">
    <location>
        <begin position="63"/>
        <end position="84"/>
    </location>
</feature>
<name>A0A2G5F1N7_AQUCA</name>
<protein>
    <submittedName>
        <fullName evidence="2">Uncharacterized protein</fullName>
    </submittedName>
</protein>
<feature type="transmembrane region" description="Helical" evidence="1">
    <location>
        <begin position="126"/>
        <end position="146"/>
    </location>
</feature>
<keyword evidence="1" id="KW-0812">Transmembrane</keyword>
<feature type="transmembrane region" description="Helical" evidence="1">
    <location>
        <begin position="302"/>
        <end position="327"/>
    </location>
</feature>
<dbReference type="EMBL" id="KZ305019">
    <property type="protein sequence ID" value="PIA61876.1"/>
    <property type="molecule type" value="Genomic_DNA"/>
</dbReference>
<dbReference type="PANTHER" id="PTHR12242">
    <property type="entry name" value="OS02G0130600 PROTEIN-RELATED"/>
    <property type="match status" value="1"/>
</dbReference>
<dbReference type="OrthoDB" id="419711at2759"/>
<dbReference type="PANTHER" id="PTHR12242:SF22">
    <property type="entry name" value="OS02G0130600 PROTEIN"/>
    <property type="match status" value="1"/>
</dbReference>
<gene>
    <name evidence="2" type="ORF">AQUCO_00200102v1</name>
</gene>
<sequence length="378" mass="43881">MTKELSILSNYNVGLMYCQSVMYVNVNLLLLADIEKKGRGSAKVSWQPEMTADTTTTSYWLNWRVALCAIWISSCMVVASVLIWKYERTNNSRSDTEETQEECEGILYEDEAWKTCLKEVHPGWLLAYRVLAFVVLLALLIVNAFVDGGVIFYYYTQWTFTLVTVYFGLGSVLSVYGCYPYRNRVSGDQIGSDAEQGIRVAPVHEENANARNLDKTSVPQEQRLVRQTAGIWSYIFQIIFQMNAGAVMLTDVVFWFILFPFLAIKDYNLTFLLIGMHSLNAVFLLGETALNCLRFPWFRMGYFILWTCIFVIFQWVLHACVSIWWPYPFLDLSSLYAPVWYLAVGLMHIPCYAIFASIVKLKHYLWLRWFPHSYQCRR</sequence>
<keyword evidence="1" id="KW-0472">Membrane</keyword>
<dbReference type="InParanoid" id="A0A2G5F1N7"/>
<reference evidence="2 3" key="1">
    <citation type="submission" date="2017-09" db="EMBL/GenBank/DDBJ databases">
        <title>WGS assembly of Aquilegia coerulea Goldsmith.</title>
        <authorList>
            <person name="Hodges S."/>
            <person name="Kramer E."/>
            <person name="Nordborg M."/>
            <person name="Tomkins J."/>
            <person name="Borevitz J."/>
            <person name="Derieg N."/>
            <person name="Yan J."/>
            <person name="Mihaltcheva S."/>
            <person name="Hayes R.D."/>
            <person name="Rokhsar D."/>
        </authorList>
    </citation>
    <scope>NUCLEOTIDE SEQUENCE [LARGE SCALE GENOMIC DNA]</scope>
    <source>
        <strain evidence="3">cv. Goldsmith</strain>
    </source>
</reference>
<proteinExistence type="predicted"/>
<feature type="transmembrane region" description="Helical" evidence="1">
    <location>
        <begin position="339"/>
        <end position="359"/>
    </location>
</feature>
<keyword evidence="3" id="KW-1185">Reference proteome</keyword>
<keyword evidence="1" id="KW-1133">Transmembrane helix</keyword>
<organism evidence="2 3">
    <name type="scientific">Aquilegia coerulea</name>
    <name type="common">Rocky mountain columbine</name>
    <dbReference type="NCBI Taxonomy" id="218851"/>
    <lineage>
        <taxon>Eukaryota</taxon>
        <taxon>Viridiplantae</taxon>
        <taxon>Streptophyta</taxon>
        <taxon>Embryophyta</taxon>
        <taxon>Tracheophyta</taxon>
        <taxon>Spermatophyta</taxon>
        <taxon>Magnoliopsida</taxon>
        <taxon>Ranunculales</taxon>
        <taxon>Ranunculaceae</taxon>
        <taxon>Thalictroideae</taxon>
        <taxon>Aquilegia</taxon>
    </lineage>
</organism>
<dbReference type="Proteomes" id="UP000230069">
    <property type="component" value="Unassembled WGS sequence"/>
</dbReference>
<dbReference type="AlphaFoldDB" id="A0A2G5F1N7"/>
<dbReference type="GO" id="GO:0016020">
    <property type="term" value="C:membrane"/>
    <property type="evidence" value="ECO:0007669"/>
    <property type="project" value="TreeGrafter"/>
</dbReference>